<keyword evidence="2 8" id="KW-0808">Transferase</keyword>
<reference evidence="10 11" key="1">
    <citation type="submission" date="2021-01" db="EMBL/GenBank/DDBJ databases">
        <title>Tumebacillus sp. strain ITR2 16S ribosomal RNA gene Genome sequencing and assembly.</title>
        <authorList>
            <person name="Kang M."/>
        </authorList>
    </citation>
    <scope>NUCLEOTIDE SEQUENCE [LARGE SCALE GENOMIC DNA]</scope>
    <source>
        <strain evidence="10 11">ITR2</strain>
    </source>
</reference>
<dbReference type="Pfam" id="PF01648">
    <property type="entry name" value="ACPS"/>
    <property type="match status" value="1"/>
</dbReference>
<proteinExistence type="inferred from homology"/>
<name>A0ABS1JBI6_9BACL</name>
<keyword evidence="3 8" id="KW-0479">Metal-binding</keyword>
<keyword evidence="7 8" id="KW-0275">Fatty acid biosynthesis</keyword>
<keyword evidence="11" id="KW-1185">Reference proteome</keyword>
<protein>
    <recommendedName>
        <fullName evidence="8">Holo-[acyl-carrier-protein] synthase</fullName>
        <shortName evidence="8">Holo-ACP synthase</shortName>
        <ecNumber evidence="8">2.7.8.7</ecNumber>
    </recommendedName>
    <alternativeName>
        <fullName evidence="8">4'-phosphopantetheinyl transferase AcpS</fullName>
    </alternativeName>
</protein>
<dbReference type="HAMAP" id="MF_00101">
    <property type="entry name" value="AcpS"/>
    <property type="match status" value="1"/>
</dbReference>
<evidence type="ECO:0000313" key="10">
    <source>
        <dbReference type="EMBL" id="MBL0387614.1"/>
    </source>
</evidence>
<evidence type="ECO:0000256" key="5">
    <source>
        <dbReference type="ARBA" id="ARBA00022842"/>
    </source>
</evidence>
<feature type="binding site" evidence="8">
    <location>
        <position position="13"/>
    </location>
    <ligand>
        <name>Mg(2+)</name>
        <dbReference type="ChEBI" id="CHEBI:18420"/>
    </ligand>
</feature>
<comment type="catalytic activity">
    <reaction evidence="8">
        <text>apo-[ACP] + CoA = holo-[ACP] + adenosine 3',5'-bisphosphate + H(+)</text>
        <dbReference type="Rhea" id="RHEA:12068"/>
        <dbReference type="Rhea" id="RHEA-COMP:9685"/>
        <dbReference type="Rhea" id="RHEA-COMP:9690"/>
        <dbReference type="ChEBI" id="CHEBI:15378"/>
        <dbReference type="ChEBI" id="CHEBI:29999"/>
        <dbReference type="ChEBI" id="CHEBI:57287"/>
        <dbReference type="ChEBI" id="CHEBI:58343"/>
        <dbReference type="ChEBI" id="CHEBI:64479"/>
        <dbReference type="EC" id="2.7.8.7"/>
    </reaction>
</comment>
<keyword evidence="4 8" id="KW-0276">Fatty acid metabolism</keyword>
<evidence type="ECO:0000256" key="2">
    <source>
        <dbReference type="ARBA" id="ARBA00022679"/>
    </source>
</evidence>
<dbReference type="InterPro" id="IPR037143">
    <property type="entry name" value="4-PPantetheinyl_Trfase_dom_sf"/>
</dbReference>
<sequence length="126" mass="13954">MVSRVRRVKIGIDITHLDDFEQFDEASVDLVFTRAEWADVDGDPNHLARKAGRFAAKEAVLKVLGCGLGDISLVDIEILSAENGEPRVRLSGRALEWFQTLSLDQLELSISHHREYAVAVAVATPK</sequence>
<comment type="caution">
    <text evidence="10">The sequence shown here is derived from an EMBL/GenBank/DDBJ whole genome shotgun (WGS) entry which is preliminary data.</text>
</comment>
<evidence type="ECO:0000259" key="9">
    <source>
        <dbReference type="Pfam" id="PF01648"/>
    </source>
</evidence>
<evidence type="ECO:0000256" key="1">
    <source>
        <dbReference type="ARBA" id="ARBA00022516"/>
    </source>
</evidence>
<evidence type="ECO:0000256" key="4">
    <source>
        <dbReference type="ARBA" id="ARBA00022832"/>
    </source>
</evidence>
<evidence type="ECO:0000256" key="7">
    <source>
        <dbReference type="ARBA" id="ARBA00023160"/>
    </source>
</evidence>
<organism evidence="10 11">
    <name type="scientific">Tumebacillus amylolyticus</name>
    <dbReference type="NCBI Taxonomy" id="2801339"/>
    <lineage>
        <taxon>Bacteria</taxon>
        <taxon>Bacillati</taxon>
        <taxon>Bacillota</taxon>
        <taxon>Bacilli</taxon>
        <taxon>Bacillales</taxon>
        <taxon>Alicyclobacillaceae</taxon>
        <taxon>Tumebacillus</taxon>
    </lineage>
</organism>
<dbReference type="InterPro" id="IPR002582">
    <property type="entry name" value="ACPS"/>
</dbReference>
<dbReference type="NCBIfam" id="TIGR00516">
    <property type="entry name" value="acpS"/>
    <property type="match status" value="1"/>
</dbReference>
<keyword evidence="8" id="KW-0963">Cytoplasm</keyword>
<accession>A0ABS1JBI6</accession>
<evidence type="ECO:0000313" key="11">
    <source>
        <dbReference type="Proteomes" id="UP000602284"/>
    </source>
</evidence>
<dbReference type="Proteomes" id="UP000602284">
    <property type="component" value="Unassembled WGS sequence"/>
</dbReference>
<dbReference type="InterPro" id="IPR004568">
    <property type="entry name" value="Ppantetheine-prot_Trfase_dom"/>
</dbReference>
<keyword evidence="6 8" id="KW-0443">Lipid metabolism</keyword>
<evidence type="ECO:0000256" key="8">
    <source>
        <dbReference type="HAMAP-Rule" id="MF_00101"/>
    </source>
</evidence>
<dbReference type="NCBIfam" id="TIGR00556">
    <property type="entry name" value="pantethn_trn"/>
    <property type="match status" value="1"/>
</dbReference>
<feature type="binding site" evidence="8">
    <location>
        <position position="58"/>
    </location>
    <ligand>
        <name>Mg(2+)</name>
        <dbReference type="ChEBI" id="CHEBI:18420"/>
    </ligand>
</feature>
<comment type="cofactor">
    <cofactor evidence="8">
        <name>Mg(2+)</name>
        <dbReference type="ChEBI" id="CHEBI:18420"/>
    </cofactor>
</comment>
<comment type="function">
    <text evidence="8">Transfers the 4'-phosphopantetheine moiety from coenzyme A to a Ser of acyl-carrier-protein.</text>
</comment>
<dbReference type="InterPro" id="IPR008278">
    <property type="entry name" value="4-PPantetheinyl_Trfase_dom"/>
</dbReference>
<evidence type="ECO:0000256" key="6">
    <source>
        <dbReference type="ARBA" id="ARBA00023098"/>
    </source>
</evidence>
<comment type="similarity">
    <text evidence="8">Belongs to the P-Pant transferase superfamily. AcpS family.</text>
</comment>
<evidence type="ECO:0000256" key="3">
    <source>
        <dbReference type="ARBA" id="ARBA00022723"/>
    </source>
</evidence>
<dbReference type="Gene3D" id="3.90.470.20">
    <property type="entry name" value="4'-phosphopantetheinyl transferase domain"/>
    <property type="match status" value="1"/>
</dbReference>
<dbReference type="SUPFAM" id="SSF56214">
    <property type="entry name" value="4'-phosphopantetheinyl transferase"/>
    <property type="match status" value="1"/>
</dbReference>
<gene>
    <name evidence="8 10" type="primary">acpS</name>
    <name evidence="10" type="ORF">JJB07_13320</name>
</gene>
<dbReference type="GO" id="GO:0008897">
    <property type="term" value="F:holo-[acyl-carrier-protein] synthase activity"/>
    <property type="evidence" value="ECO:0007669"/>
    <property type="project" value="UniProtKB-EC"/>
</dbReference>
<keyword evidence="1 8" id="KW-0444">Lipid biosynthesis</keyword>
<dbReference type="EC" id="2.7.8.7" evidence="8"/>
<keyword evidence="5 8" id="KW-0460">Magnesium</keyword>
<dbReference type="EMBL" id="JAEQNB010000004">
    <property type="protein sequence ID" value="MBL0387614.1"/>
    <property type="molecule type" value="Genomic_DNA"/>
</dbReference>
<comment type="subcellular location">
    <subcellularLocation>
        <location evidence="8">Cytoplasm</location>
    </subcellularLocation>
</comment>
<feature type="domain" description="4'-phosphopantetheinyl transferase" evidence="9">
    <location>
        <begin position="10"/>
        <end position="121"/>
    </location>
</feature>